<proteinExistence type="predicted"/>
<dbReference type="Proteomes" id="UP000252631">
    <property type="component" value="Unassembled WGS sequence"/>
</dbReference>
<feature type="signal peptide" evidence="1">
    <location>
        <begin position="1"/>
        <end position="25"/>
    </location>
</feature>
<name>A0A336JTW8_9BRAD</name>
<dbReference type="Proteomes" id="UP000256343">
    <property type="component" value="Unassembled WGS sequence"/>
</dbReference>
<feature type="chain" id="PRO_5016427974" description="PepSY domain-containing protein" evidence="1">
    <location>
        <begin position="26"/>
        <end position="185"/>
    </location>
</feature>
<dbReference type="OrthoDB" id="8139925at2"/>
<evidence type="ECO:0000313" key="3">
    <source>
        <dbReference type="EMBL" id="SSW92948.1"/>
    </source>
</evidence>
<dbReference type="RefSeq" id="WP_114360390.1">
    <property type="nucleotide sequence ID" value="NZ_QRDT01000027.1"/>
</dbReference>
<gene>
    <name evidence="2" type="ORF">BJ125_12731</name>
    <name evidence="3" type="ORF">SAMN05892882_12731</name>
</gene>
<protein>
    <recommendedName>
        <fullName evidence="6">PepSY domain-containing protein</fullName>
    </recommendedName>
</protein>
<evidence type="ECO:0008006" key="6">
    <source>
        <dbReference type="Google" id="ProtNLM"/>
    </source>
</evidence>
<evidence type="ECO:0000313" key="2">
    <source>
        <dbReference type="EMBL" id="RED27292.1"/>
    </source>
</evidence>
<dbReference type="EMBL" id="UFQQ01000027">
    <property type="protein sequence ID" value="SSW92948.1"/>
    <property type="molecule type" value="Genomic_DNA"/>
</dbReference>
<reference evidence="3 4" key="1">
    <citation type="submission" date="2017-08" db="EMBL/GenBank/DDBJ databases">
        <authorList>
            <person name="de Groot N.N."/>
        </authorList>
    </citation>
    <scope>NUCLEOTIDE SEQUENCE [LARGE SCALE GENOMIC DNA]</scope>
    <source>
        <strain evidence="3 4">JA575</strain>
    </source>
</reference>
<keyword evidence="1" id="KW-0732">Signal</keyword>
<keyword evidence="5" id="KW-1185">Reference proteome</keyword>
<dbReference type="AlphaFoldDB" id="A0A336JTW8"/>
<organism evidence="3 4">
    <name type="scientific">Rhodopseudomonas pentothenatexigens</name>
    <dbReference type="NCBI Taxonomy" id="999699"/>
    <lineage>
        <taxon>Bacteria</taxon>
        <taxon>Pseudomonadati</taxon>
        <taxon>Pseudomonadota</taxon>
        <taxon>Alphaproteobacteria</taxon>
        <taxon>Hyphomicrobiales</taxon>
        <taxon>Nitrobacteraceae</taxon>
        <taxon>Rhodopseudomonas</taxon>
    </lineage>
</organism>
<dbReference type="EMBL" id="QRDT01000027">
    <property type="protein sequence ID" value="RED27292.1"/>
    <property type="molecule type" value="Genomic_DNA"/>
</dbReference>
<sequence>MPANRFATAMAAVVLLLCPAAPAWADRGGDTAPQPPAARPGDEPIGSVTLAPGSGADLIRLVEKTLPGARVYDLNLSDDGAAPYFELKADRGGEVWTAIVDAATRKMLRAQAEMPVSELGPETQRELAGFRRARMRLSEAVVIAEKVGRGRAISAGLHLNGGRLVFVVVVLSDGALKEITVEPDK</sequence>
<evidence type="ECO:0000313" key="4">
    <source>
        <dbReference type="Proteomes" id="UP000252631"/>
    </source>
</evidence>
<evidence type="ECO:0000256" key="1">
    <source>
        <dbReference type="SAM" id="SignalP"/>
    </source>
</evidence>
<reference evidence="2 5" key="2">
    <citation type="submission" date="2018-07" db="EMBL/GenBank/DDBJ databases">
        <title>Genomic Encyclopedia of Archaeal and Bacterial Type Strains, Phase II (KMG-II): from individual species to whole genera.</title>
        <authorList>
            <person name="Goeker M."/>
        </authorList>
    </citation>
    <scope>NUCLEOTIDE SEQUENCE [LARGE SCALE GENOMIC DNA]</scope>
    <source>
        <strain evidence="2 5">JA575</strain>
    </source>
</reference>
<evidence type="ECO:0000313" key="5">
    <source>
        <dbReference type="Proteomes" id="UP000256343"/>
    </source>
</evidence>
<accession>A0A336JTW8</accession>